<comment type="similarity">
    <text evidence="2">Belongs to the RibF family.</text>
</comment>
<accession>A0ABV6ZMV0</accession>
<reference evidence="13 14" key="1">
    <citation type="submission" date="2024-09" db="EMBL/GenBank/DDBJ databases">
        <title>Description of Labrys sedimenti sp. nov., isolated from a diclofenac-degrading enrichment culture, and genome-based reclassification of Labrys portucalensis as a later heterotypic synonym of Labrys neptuniae.</title>
        <authorList>
            <person name="Tancsics A."/>
            <person name="Csepanyi A."/>
        </authorList>
    </citation>
    <scope>NUCLEOTIDE SEQUENCE [LARGE SCALE GENOMIC DNA]</scope>
    <source>
        <strain evidence="13 14">LMG 23412</strain>
    </source>
</reference>
<feature type="domain" description="FAD synthetase" evidence="12">
    <location>
        <begin position="27"/>
        <end position="170"/>
    </location>
</feature>
<evidence type="ECO:0000256" key="8">
    <source>
        <dbReference type="ARBA" id="ARBA00022741"/>
    </source>
</evidence>
<keyword evidence="5" id="KW-0288">FMN</keyword>
<evidence type="ECO:0000256" key="9">
    <source>
        <dbReference type="ARBA" id="ARBA00022827"/>
    </source>
</evidence>
<dbReference type="InterPro" id="IPR015864">
    <property type="entry name" value="FAD_synthase"/>
</dbReference>
<keyword evidence="6" id="KW-0808">Transferase</keyword>
<dbReference type="SUPFAM" id="SSF52374">
    <property type="entry name" value="Nucleotidylyl transferase"/>
    <property type="match status" value="1"/>
</dbReference>
<evidence type="ECO:0000256" key="10">
    <source>
        <dbReference type="ARBA" id="ARBA00022840"/>
    </source>
</evidence>
<dbReference type="InterPro" id="IPR014729">
    <property type="entry name" value="Rossmann-like_a/b/a_fold"/>
</dbReference>
<name>A0ABV6ZMV0_9HYPH</name>
<dbReference type="RefSeq" id="WP_394314342.1">
    <property type="nucleotide sequence ID" value="NZ_JBHGPK010000020.1"/>
</dbReference>
<organism evidence="13 14">
    <name type="scientific">Labrys neptuniae</name>
    <dbReference type="NCBI Taxonomy" id="376174"/>
    <lineage>
        <taxon>Bacteria</taxon>
        <taxon>Pseudomonadati</taxon>
        <taxon>Pseudomonadota</taxon>
        <taxon>Alphaproteobacteria</taxon>
        <taxon>Hyphomicrobiales</taxon>
        <taxon>Xanthobacteraceae</taxon>
        <taxon>Labrys</taxon>
    </lineage>
</organism>
<dbReference type="Proteomes" id="UP001595190">
    <property type="component" value="Unassembled WGS sequence"/>
</dbReference>
<evidence type="ECO:0000313" key="14">
    <source>
        <dbReference type="Proteomes" id="UP001595190"/>
    </source>
</evidence>
<evidence type="ECO:0000256" key="1">
    <source>
        <dbReference type="ARBA" id="ARBA00004726"/>
    </source>
</evidence>
<evidence type="ECO:0000256" key="3">
    <source>
        <dbReference type="ARBA" id="ARBA00012393"/>
    </source>
</evidence>
<dbReference type="CDD" id="cd02064">
    <property type="entry name" value="FAD_synthetase_N"/>
    <property type="match status" value="1"/>
</dbReference>
<dbReference type="PANTHER" id="PTHR22749">
    <property type="entry name" value="RIBOFLAVIN KINASE/FMN ADENYLYLTRANSFERASE"/>
    <property type="match status" value="1"/>
</dbReference>
<comment type="catalytic activity">
    <reaction evidence="11">
        <text>FMN + ATP + H(+) = FAD + diphosphate</text>
        <dbReference type="Rhea" id="RHEA:17237"/>
        <dbReference type="ChEBI" id="CHEBI:15378"/>
        <dbReference type="ChEBI" id="CHEBI:30616"/>
        <dbReference type="ChEBI" id="CHEBI:33019"/>
        <dbReference type="ChEBI" id="CHEBI:57692"/>
        <dbReference type="ChEBI" id="CHEBI:58210"/>
        <dbReference type="EC" id="2.7.7.2"/>
    </reaction>
</comment>
<keyword evidence="9" id="KW-0274">FAD</keyword>
<keyword evidence="7" id="KW-0548">Nucleotidyltransferase</keyword>
<keyword evidence="8" id="KW-0547">Nucleotide-binding</keyword>
<protein>
    <recommendedName>
        <fullName evidence="3">FAD synthase</fullName>
        <ecNumber evidence="3">2.7.7.2</ecNumber>
    </recommendedName>
</protein>
<dbReference type="InterPro" id="IPR023468">
    <property type="entry name" value="Riboflavin_kinase"/>
</dbReference>
<evidence type="ECO:0000256" key="11">
    <source>
        <dbReference type="ARBA" id="ARBA00049494"/>
    </source>
</evidence>
<evidence type="ECO:0000256" key="5">
    <source>
        <dbReference type="ARBA" id="ARBA00022643"/>
    </source>
</evidence>
<dbReference type="Gene3D" id="3.40.50.620">
    <property type="entry name" value="HUPs"/>
    <property type="match status" value="1"/>
</dbReference>
<evidence type="ECO:0000313" key="13">
    <source>
        <dbReference type="EMBL" id="MFC2253509.1"/>
    </source>
</evidence>
<evidence type="ECO:0000256" key="4">
    <source>
        <dbReference type="ARBA" id="ARBA00022630"/>
    </source>
</evidence>
<evidence type="ECO:0000256" key="2">
    <source>
        <dbReference type="ARBA" id="ARBA00010214"/>
    </source>
</evidence>
<dbReference type="EMBL" id="JBHGPK010000020">
    <property type="protein sequence ID" value="MFC2253509.1"/>
    <property type="molecule type" value="Genomic_DNA"/>
</dbReference>
<dbReference type="PANTHER" id="PTHR22749:SF6">
    <property type="entry name" value="RIBOFLAVIN KINASE"/>
    <property type="match status" value="1"/>
</dbReference>
<comment type="caution">
    <text evidence="13">The sequence shown here is derived from an EMBL/GenBank/DDBJ whole genome shotgun (WGS) entry which is preliminary data.</text>
</comment>
<gene>
    <name evidence="13" type="ORF">ACETRX_27970</name>
</gene>
<comment type="pathway">
    <text evidence="1">Cofactor biosynthesis; FAD biosynthesis; FAD from FMN: step 1/1.</text>
</comment>
<sequence length="200" mass="22285">MIGYDPGQAVQSLAQARVHRECELTLSASVMTVGAFDGVHHGHQALLTRVVDEARRNGVPSVIYTFETPPKVVFQGALQLTPPAERIRRFSLFSIDHIIMARFDKDYSARPAMSFIQELGRLNPRGLWVGADFRFGKDRSGDIAMLARYFSLHILEDVAACEGKRVSSTRLRALIAEGRREEARRLHGWPDVGCLPGTVL</sequence>
<evidence type="ECO:0000256" key="7">
    <source>
        <dbReference type="ARBA" id="ARBA00022695"/>
    </source>
</evidence>
<keyword evidence="10" id="KW-0067">ATP-binding</keyword>
<evidence type="ECO:0000259" key="12">
    <source>
        <dbReference type="Pfam" id="PF06574"/>
    </source>
</evidence>
<dbReference type="Pfam" id="PF06574">
    <property type="entry name" value="FAD_syn"/>
    <property type="match status" value="1"/>
</dbReference>
<proteinExistence type="inferred from homology"/>
<keyword evidence="4" id="KW-0285">Flavoprotein</keyword>
<evidence type="ECO:0000256" key="6">
    <source>
        <dbReference type="ARBA" id="ARBA00022679"/>
    </source>
</evidence>
<dbReference type="EC" id="2.7.7.2" evidence="3"/>